<organism evidence="10 11">
    <name type="scientific">Sphingomonas oligophenolica</name>
    <dbReference type="NCBI Taxonomy" id="301154"/>
    <lineage>
        <taxon>Bacteria</taxon>
        <taxon>Pseudomonadati</taxon>
        <taxon>Pseudomonadota</taxon>
        <taxon>Alphaproteobacteria</taxon>
        <taxon>Sphingomonadales</taxon>
        <taxon>Sphingomonadaceae</taxon>
        <taxon>Sphingomonas</taxon>
    </lineage>
</organism>
<keyword evidence="5" id="KW-0571">Peptide transport</keyword>
<evidence type="ECO:0000256" key="9">
    <source>
        <dbReference type="SAM" id="Phobius"/>
    </source>
</evidence>
<evidence type="ECO:0000313" key="10">
    <source>
        <dbReference type="EMBL" id="MEN2792805.1"/>
    </source>
</evidence>
<name>A0ABU9YAH0_9SPHN</name>
<dbReference type="Gene3D" id="1.20.1250.20">
    <property type="entry name" value="MFS general substrate transporter like domains"/>
    <property type="match status" value="2"/>
</dbReference>
<keyword evidence="2 8" id="KW-0813">Transport</keyword>
<feature type="transmembrane region" description="Helical" evidence="9">
    <location>
        <begin position="267"/>
        <end position="286"/>
    </location>
</feature>
<comment type="similarity">
    <text evidence="8">Belongs to the major facilitator superfamily. Proton-dependent oligopeptide transporter (POT/PTR) (TC 2.A.17) family.</text>
</comment>
<evidence type="ECO:0000256" key="3">
    <source>
        <dbReference type="ARBA" id="ARBA00022475"/>
    </source>
</evidence>
<reference evidence="10 11" key="1">
    <citation type="submission" date="2024-05" db="EMBL/GenBank/DDBJ databases">
        <authorList>
            <person name="Liu Q."/>
            <person name="Xin Y.-H."/>
        </authorList>
    </citation>
    <scope>NUCLEOTIDE SEQUENCE [LARGE SCALE GENOMIC DNA]</scope>
    <source>
        <strain evidence="10 11">CGMCC 1.10181</strain>
    </source>
</reference>
<dbReference type="PANTHER" id="PTHR23517">
    <property type="entry name" value="RESISTANCE PROTEIN MDTM, PUTATIVE-RELATED-RELATED"/>
    <property type="match status" value="1"/>
</dbReference>
<evidence type="ECO:0000256" key="1">
    <source>
        <dbReference type="ARBA" id="ARBA00004651"/>
    </source>
</evidence>
<feature type="transmembrane region" description="Helical" evidence="9">
    <location>
        <begin position="429"/>
        <end position="449"/>
    </location>
</feature>
<dbReference type="InterPro" id="IPR050171">
    <property type="entry name" value="MFS_Transporters"/>
</dbReference>
<dbReference type="EMBL" id="JBDIME010000033">
    <property type="protein sequence ID" value="MEN2792805.1"/>
    <property type="molecule type" value="Genomic_DNA"/>
</dbReference>
<comment type="subcellular location">
    <subcellularLocation>
        <location evidence="1">Cell membrane</location>
        <topology evidence="1">Multi-pass membrane protein</topology>
    </subcellularLocation>
    <subcellularLocation>
        <location evidence="8">Membrane</location>
        <topology evidence="8">Multi-pass membrane protein</topology>
    </subcellularLocation>
</comment>
<keyword evidence="4 8" id="KW-0812">Transmembrane</keyword>
<evidence type="ECO:0000256" key="8">
    <source>
        <dbReference type="RuleBase" id="RU003755"/>
    </source>
</evidence>
<accession>A0ABU9YAH0</accession>
<keyword evidence="11" id="KW-1185">Reference proteome</keyword>
<evidence type="ECO:0000256" key="7">
    <source>
        <dbReference type="ARBA" id="ARBA00023136"/>
    </source>
</evidence>
<feature type="transmembrane region" description="Helical" evidence="9">
    <location>
        <begin position="237"/>
        <end position="261"/>
    </location>
</feature>
<feature type="transmembrane region" description="Helical" evidence="9">
    <location>
        <begin position="490"/>
        <end position="512"/>
    </location>
</feature>
<feature type="transmembrane region" description="Helical" evidence="9">
    <location>
        <begin position="339"/>
        <end position="367"/>
    </location>
</feature>
<evidence type="ECO:0000256" key="4">
    <source>
        <dbReference type="ARBA" id="ARBA00022692"/>
    </source>
</evidence>
<dbReference type="SUPFAM" id="SSF103473">
    <property type="entry name" value="MFS general substrate transporter"/>
    <property type="match status" value="1"/>
</dbReference>
<feature type="transmembrane region" description="Helical" evidence="9">
    <location>
        <begin position="524"/>
        <end position="545"/>
    </location>
</feature>
<keyword evidence="7 9" id="KW-0472">Membrane</keyword>
<keyword evidence="6 9" id="KW-1133">Transmembrane helix</keyword>
<dbReference type="NCBIfam" id="TIGR00924">
    <property type="entry name" value="yjdL_sub1_fam"/>
    <property type="match status" value="1"/>
</dbReference>
<feature type="transmembrane region" description="Helical" evidence="9">
    <location>
        <begin position="103"/>
        <end position="120"/>
    </location>
</feature>
<feature type="transmembrane region" description="Helical" evidence="9">
    <location>
        <begin position="565"/>
        <end position="589"/>
    </location>
</feature>
<feature type="transmembrane region" description="Helical" evidence="9">
    <location>
        <begin position="197"/>
        <end position="216"/>
    </location>
</feature>
<feature type="transmembrane region" description="Helical" evidence="9">
    <location>
        <begin position="307"/>
        <end position="327"/>
    </location>
</feature>
<comment type="caution">
    <text evidence="10">The sequence shown here is derived from an EMBL/GenBank/DDBJ whole genome shotgun (WGS) entry which is preliminary data.</text>
</comment>
<dbReference type="PROSITE" id="PS01023">
    <property type="entry name" value="PTR2_2"/>
    <property type="match status" value="1"/>
</dbReference>
<evidence type="ECO:0000256" key="6">
    <source>
        <dbReference type="ARBA" id="ARBA00022989"/>
    </source>
</evidence>
<dbReference type="InterPro" id="IPR000109">
    <property type="entry name" value="POT_fam"/>
</dbReference>
<evidence type="ECO:0000313" key="11">
    <source>
        <dbReference type="Proteomes" id="UP001419910"/>
    </source>
</evidence>
<evidence type="ECO:0000256" key="2">
    <source>
        <dbReference type="ARBA" id="ARBA00022448"/>
    </source>
</evidence>
<dbReference type="InterPro" id="IPR018456">
    <property type="entry name" value="PTR2_symporter_CS"/>
</dbReference>
<feature type="transmembrane region" description="Helical" evidence="9">
    <location>
        <begin position="71"/>
        <end position="91"/>
    </location>
</feature>
<feature type="transmembrane region" description="Helical" evidence="9">
    <location>
        <begin position="379"/>
        <end position="397"/>
    </location>
</feature>
<keyword evidence="3" id="KW-1003">Cell membrane</keyword>
<dbReference type="InterPro" id="IPR036259">
    <property type="entry name" value="MFS_trans_sf"/>
</dbReference>
<evidence type="ECO:0000256" key="5">
    <source>
        <dbReference type="ARBA" id="ARBA00022856"/>
    </source>
</evidence>
<gene>
    <name evidence="10" type="ORF">ABC974_24465</name>
</gene>
<protein>
    <submittedName>
        <fullName evidence="10">Peptide MFS transporter</fullName>
    </submittedName>
</protein>
<proteinExistence type="inferred from homology"/>
<dbReference type="InterPro" id="IPR005279">
    <property type="entry name" value="Dipep/tripep_permease"/>
</dbReference>
<dbReference type="PANTHER" id="PTHR23517:SF15">
    <property type="entry name" value="PROTON-DEPENDENT OLIGOPEPTIDE FAMILY TRANSPORT PROTEIN"/>
    <property type="match status" value="1"/>
</dbReference>
<dbReference type="RefSeq" id="WP_343887055.1">
    <property type="nucleotide sequence ID" value="NZ_BAAAEH010000001.1"/>
</dbReference>
<keyword evidence="5" id="KW-0653">Protein transport</keyword>
<dbReference type="Proteomes" id="UP001419910">
    <property type="component" value="Unassembled WGS sequence"/>
</dbReference>
<dbReference type="Pfam" id="PF00854">
    <property type="entry name" value="PTR2"/>
    <property type="match status" value="1"/>
</dbReference>
<sequence>MVETPTADSPAEPDISHVPPYAGKTWLGHPPQLARLFSIEMWERFGFYGMRALLVLYLTKHFLLADHEANGVVGGFLSLVYLTPVVGGWLADRYLGSKRSVKFGALVMALGYFLLCFGGQQGQPYATVDGNRYNVTQAAPATPLAVNDAPQTIVMNNQVLTIHGLPDGSVQLLGTGGQIARTVAAKAFSSGADRSPFYTTMLLVALSLIVIGNGFFKPNISTVVGSLYGPGDRRRDAGFTIFYAGINLGSILGQAACPWLVNHFGWWAGFLIVSFVLLIAYLLLQFDGGRLTGYGEPPTQEGPDRAPLIYVLSFVSVIVFWLVFQNVMTTPEATPGGGIIAYIIATPFLGKALLAIFLAAVIGIPIWSWRVGDKVEREMMLAAIILVVFNVTFWALFEQAASSLTLFADRNTTLELFGFHMSAAATQQFNPLVVVTFAPVMSWLWLALAKRGLEPSIQVKFAIALMLVGLGFLTLTLSGSTANEVFRVSLWWLVLTYFLHSIAELCISPVGLSMITKLSIARIVGMMMGVWFLSISVGEYLAGAAAQSASVQTVGGQVTNPELSLHTYLATFQTGGMLTIGAGVLLLLISPLLKKLMHGVD</sequence>
<feature type="transmembrane region" description="Helical" evidence="9">
    <location>
        <begin position="461"/>
        <end position="478"/>
    </location>
</feature>
<dbReference type="CDD" id="cd17346">
    <property type="entry name" value="MFS_DtpA_like"/>
    <property type="match status" value="1"/>
</dbReference>